<dbReference type="GO" id="GO:0015833">
    <property type="term" value="P:peptide transport"/>
    <property type="evidence" value="ECO:0007669"/>
    <property type="project" value="TreeGrafter"/>
</dbReference>
<dbReference type="Gene3D" id="3.10.105.10">
    <property type="entry name" value="Dipeptide-binding Protein, Domain 3"/>
    <property type="match status" value="1"/>
</dbReference>
<sequence>MKLLYRLTVVLLLFAVLLAACGAPEAPAAAEAPAAESEGQTEEMGTTEDYLNASREETVILDRTSPLQGGDNWNPYVRGSAVGWGYTEFSDVLTLLNYGSGEIENWLAESLTPNEDHSVWTLKLREGITWQDGTPFTADDIIFSTELQMNNDALGQHFAYQEWIESVEKVDDQTVIYNLKKPNVRFKLERFSDNICGVDYFVPKHIWENVEDPATFKNFDLEKGLPMGTGPYKLAKVTENETIWVRHDDWWAAKTGVKDLPAPKKLVMSYTGTEEVRLATAIEDDYDGLHDITFGSFQALVAQNPNWIAFQDEMPFVWPDPCARSLTVNNSIEPWNDKDMRWVLNYVMDRQQIIDIAYEGTSIMGPYPFPLYPSMQKFADLVPAETIAKFTQPNVAAAEEILLSKGYEKSGDYWEKDGEELSLEIQVYEGISELERVADVFAEQLQRFGINAVKVNLIGGTWVEYLDTGNYETQSGWQTCGSIVEPWNTLRTLRADEVPPAGERHQLPHSNRFRWHNAEFTELVDQISELGWDDPLLFELTARALEIYYDEIPAIPTAQSKKLVPFNTTYWTNWPTIDNYYQRPVIWCPSFVGILPEIESTSN</sequence>
<dbReference type="GO" id="GO:0042597">
    <property type="term" value="C:periplasmic space"/>
    <property type="evidence" value="ECO:0007669"/>
    <property type="project" value="UniProtKB-ARBA"/>
</dbReference>
<dbReference type="Gene3D" id="3.90.76.10">
    <property type="entry name" value="Dipeptide-binding Protein, Domain 1"/>
    <property type="match status" value="1"/>
</dbReference>
<evidence type="ECO:0000259" key="2">
    <source>
        <dbReference type="Pfam" id="PF00496"/>
    </source>
</evidence>
<proteinExistence type="predicted"/>
<dbReference type="InterPro" id="IPR039424">
    <property type="entry name" value="SBP_5"/>
</dbReference>
<dbReference type="GO" id="GO:0043190">
    <property type="term" value="C:ATP-binding cassette (ABC) transporter complex"/>
    <property type="evidence" value="ECO:0007669"/>
    <property type="project" value="InterPro"/>
</dbReference>
<name>A0A6B0YXW1_9CHLR</name>
<dbReference type="Pfam" id="PF00496">
    <property type="entry name" value="SBP_bac_5"/>
    <property type="match status" value="1"/>
</dbReference>
<dbReference type="CDD" id="cd08509">
    <property type="entry name" value="PBP2_TmCBP_oligosaccharides_like"/>
    <property type="match status" value="1"/>
</dbReference>
<comment type="caution">
    <text evidence="3">The sequence shown here is derived from an EMBL/GenBank/DDBJ whole genome shotgun (WGS) entry which is preliminary data.</text>
</comment>
<dbReference type="EMBL" id="VXRG01000127">
    <property type="protein sequence ID" value="MXY94809.1"/>
    <property type="molecule type" value="Genomic_DNA"/>
</dbReference>
<reference evidence="3" key="1">
    <citation type="submission" date="2019-09" db="EMBL/GenBank/DDBJ databases">
        <title>Characterisation of the sponge microbiome using genome-centric metagenomics.</title>
        <authorList>
            <person name="Engelberts J.P."/>
            <person name="Robbins S.J."/>
            <person name="De Goeij J.M."/>
            <person name="Aranda M."/>
            <person name="Bell S.C."/>
            <person name="Webster N.S."/>
        </authorList>
    </citation>
    <scope>NUCLEOTIDE SEQUENCE</scope>
    <source>
        <strain evidence="3">SB0664_bin_27</strain>
    </source>
</reference>
<dbReference type="Gene3D" id="3.40.190.10">
    <property type="entry name" value="Periplasmic binding protein-like II"/>
    <property type="match status" value="1"/>
</dbReference>
<accession>A0A6B0YXW1</accession>
<dbReference type="PANTHER" id="PTHR30290:SF16">
    <property type="entry name" value="OLIGOPEPTIDE ABC TRANSPORTER, PERIPLASMIC OLIGOPEPTIDE-BINDING PROTEIN"/>
    <property type="match status" value="1"/>
</dbReference>
<evidence type="ECO:0000256" key="1">
    <source>
        <dbReference type="SAM" id="SignalP"/>
    </source>
</evidence>
<organism evidence="3">
    <name type="scientific">Caldilineaceae bacterium SB0664_bin_27</name>
    <dbReference type="NCBI Taxonomy" id="2605260"/>
    <lineage>
        <taxon>Bacteria</taxon>
        <taxon>Bacillati</taxon>
        <taxon>Chloroflexota</taxon>
        <taxon>Caldilineae</taxon>
        <taxon>Caldilineales</taxon>
        <taxon>Caldilineaceae</taxon>
    </lineage>
</organism>
<feature type="signal peptide" evidence="1">
    <location>
        <begin position="1"/>
        <end position="22"/>
    </location>
</feature>
<gene>
    <name evidence="3" type="ORF">F4Y42_15325</name>
</gene>
<dbReference type="InterPro" id="IPR000914">
    <property type="entry name" value="SBP_5_dom"/>
</dbReference>
<dbReference type="PROSITE" id="PS51257">
    <property type="entry name" value="PROKAR_LIPOPROTEIN"/>
    <property type="match status" value="1"/>
</dbReference>
<feature type="chain" id="PRO_5025455290" evidence="1">
    <location>
        <begin position="23"/>
        <end position="603"/>
    </location>
</feature>
<dbReference type="PANTHER" id="PTHR30290">
    <property type="entry name" value="PERIPLASMIC BINDING COMPONENT OF ABC TRANSPORTER"/>
    <property type="match status" value="1"/>
</dbReference>
<protein>
    <submittedName>
        <fullName evidence="3">ABC transporter substrate-binding protein</fullName>
    </submittedName>
</protein>
<feature type="domain" description="Solute-binding protein family 5" evidence="2">
    <location>
        <begin position="102"/>
        <end position="476"/>
    </location>
</feature>
<dbReference type="AlphaFoldDB" id="A0A6B0YXW1"/>
<dbReference type="GO" id="GO:1904680">
    <property type="term" value="F:peptide transmembrane transporter activity"/>
    <property type="evidence" value="ECO:0007669"/>
    <property type="project" value="TreeGrafter"/>
</dbReference>
<keyword evidence="1" id="KW-0732">Signal</keyword>
<evidence type="ECO:0000313" key="3">
    <source>
        <dbReference type="EMBL" id="MXY94809.1"/>
    </source>
</evidence>
<dbReference type="SUPFAM" id="SSF53850">
    <property type="entry name" value="Periplasmic binding protein-like II"/>
    <property type="match status" value="1"/>
</dbReference>